<evidence type="ECO:0000256" key="1">
    <source>
        <dbReference type="SAM" id="Phobius"/>
    </source>
</evidence>
<proteinExistence type="predicted"/>
<gene>
    <name evidence="2" type="ORF">LCGC14_0490950</name>
</gene>
<reference evidence="2" key="1">
    <citation type="journal article" date="2015" name="Nature">
        <title>Complex archaea that bridge the gap between prokaryotes and eukaryotes.</title>
        <authorList>
            <person name="Spang A."/>
            <person name="Saw J.H."/>
            <person name="Jorgensen S.L."/>
            <person name="Zaremba-Niedzwiedzka K."/>
            <person name="Martijn J."/>
            <person name="Lind A.E."/>
            <person name="van Eijk R."/>
            <person name="Schleper C."/>
            <person name="Guy L."/>
            <person name="Ettema T.J."/>
        </authorList>
    </citation>
    <scope>NUCLEOTIDE SEQUENCE</scope>
</reference>
<feature type="transmembrane region" description="Helical" evidence="1">
    <location>
        <begin position="65"/>
        <end position="83"/>
    </location>
</feature>
<sequence length="84" mass="8813">MNGSLKRRATAIYEGKYLADDSEKLDVLLGLTLDVHEVVSGEGGHEERLGVLEVYPQTLRRVAKLLIGLGALAGAVVAIAALAG</sequence>
<keyword evidence="1" id="KW-1133">Transmembrane helix</keyword>
<protein>
    <submittedName>
        <fullName evidence="2">Uncharacterized protein</fullName>
    </submittedName>
</protein>
<name>A0A0F9SPW5_9ZZZZ</name>
<evidence type="ECO:0000313" key="2">
    <source>
        <dbReference type="EMBL" id="KKN64482.1"/>
    </source>
</evidence>
<accession>A0A0F9SPW5</accession>
<dbReference type="EMBL" id="LAZR01000553">
    <property type="protein sequence ID" value="KKN64482.1"/>
    <property type="molecule type" value="Genomic_DNA"/>
</dbReference>
<keyword evidence="1" id="KW-0472">Membrane</keyword>
<comment type="caution">
    <text evidence="2">The sequence shown here is derived from an EMBL/GenBank/DDBJ whole genome shotgun (WGS) entry which is preliminary data.</text>
</comment>
<dbReference type="AlphaFoldDB" id="A0A0F9SPW5"/>
<organism evidence="2">
    <name type="scientific">marine sediment metagenome</name>
    <dbReference type="NCBI Taxonomy" id="412755"/>
    <lineage>
        <taxon>unclassified sequences</taxon>
        <taxon>metagenomes</taxon>
        <taxon>ecological metagenomes</taxon>
    </lineage>
</organism>
<keyword evidence="1" id="KW-0812">Transmembrane</keyword>